<evidence type="ECO:0000313" key="4">
    <source>
        <dbReference type="EMBL" id="PWJ28973.1"/>
    </source>
</evidence>
<feature type="domain" description="Gfo/Idh/MocA-like oxidoreductase N-terminal" evidence="2">
    <location>
        <begin position="7"/>
        <end position="120"/>
    </location>
</feature>
<evidence type="ECO:0000256" key="1">
    <source>
        <dbReference type="ARBA" id="ARBA00023002"/>
    </source>
</evidence>
<dbReference type="PANTHER" id="PTHR43818:SF11">
    <property type="entry name" value="BCDNA.GH03377"/>
    <property type="match status" value="1"/>
</dbReference>
<dbReference type="AlphaFoldDB" id="A0A2Y9BF64"/>
<dbReference type="InterPro" id="IPR050463">
    <property type="entry name" value="Gfo/Idh/MocA_oxidrdct_glycsds"/>
</dbReference>
<accession>A0A2Y9BF64</accession>
<organism evidence="4 5">
    <name type="scientific">Faecalicatena orotica</name>
    <dbReference type="NCBI Taxonomy" id="1544"/>
    <lineage>
        <taxon>Bacteria</taxon>
        <taxon>Bacillati</taxon>
        <taxon>Bacillota</taxon>
        <taxon>Clostridia</taxon>
        <taxon>Lachnospirales</taxon>
        <taxon>Lachnospiraceae</taxon>
        <taxon>Faecalicatena</taxon>
    </lineage>
</organism>
<dbReference type="SUPFAM" id="SSF55347">
    <property type="entry name" value="Glyceraldehyde-3-phosphate dehydrogenase-like, C-terminal domain"/>
    <property type="match status" value="1"/>
</dbReference>
<dbReference type="PANTHER" id="PTHR43818">
    <property type="entry name" value="BCDNA.GH03377"/>
    <property type="match status" value="1"/>
</dbReference>
<dbReference type="Gene3D" id="3.30.360.10">
    <property type="entry name" value="Dihydrodipicolinate Reductase, domain 2"/>
    <property type="match status" value="1"/>
</dbReference>
<dbReference type="InterPro" id="IPR055170">
    <property type="entry name" value="GFO_IDH_MocA-like_dom"/>
</dbReference>
<sequence length="392" mass="42930">MSEKKIGIGVIGCGTISDVYLTNITQHYRNLDLIAVADMFPEKAKMTQAKYNVPKACTVEELLADEKIQIVLNLTIPAAHYDVNMQILNAGKHLYCEKPLTLKFEDAVKVVETAKEKGLKAVSAPDTFLGAGAQTCRVLMEEGKIGEPIGFTANMTCPGHELWHPAPGFYYKKGGGPMFDMGPYYITTLVALLGPIKKISCFAIKGRPVRNVLGMQQESEVPTHYTAIVEFVCGAVGNVNMSFDVWNSELPCMEIYGSEGSISVPDPNMFGGQVKFCDGKKLEGIVGAVTEPHPAKIIAMMTNQKSCITEQEPLFASDPDPRGNMRGLGVSDMAQALLDGRKSRLSSEISLHVVEALNAFETAAETNTVYEMKTTCQKPEMMGQDWDLWEVR</sequence>
<dbReference type="InterPro" id="IPR036291">
    <property type="entry name" value="NAD(P)-bd_dom_sf"/>
</dbReference>
<keyword evidence="5" id="KW-1185">Reference proteome</keyword>
<dbReference type="EMBL" id="QGDL01000007">
    <property type="protein sequence ID" value="PWJ28973.1"/>
    <property type="molecule type" value="Genomic_DNA"/>
</dbReference>
<keyword evidence="1" id="KW-0560">Oxidoreductase</keyword>
<dbReference type="Proteomes" id="UP000245845">
    <property type="component" value="Unassembled WGS sequence"/>
</dbReference>
<dbReference type="GO" id="GO:0016491">
    <property type="term" value="F:oxidoreductase activity"/>
    <property type="evidence" value="ECO:0007669"/>
    <property type="project" value="UniProtKB-KW"/>
</dbReference>
<name>A0A2Y9BF64_9FIRM</name>
<dbReference type="RefSeq" id="WP_109731513.1">
    <property type="nucleotide sequence ID" value="NZ_BAAACK010000011.1"/>
</dbReference>
<evidence type="ECO:0000259" key="2">
    <source>
        <dbReference type="Pfam" id="PF01408"/>
    </source>
</evidence>
<dbReference type="Pfam" id="PF01408">
    <property type="entry name" value="GFO_IDH_MocA"/>
    <property type="match status" value="1"/>
</dbReference>
<gene>
    <name evidence="4" type="ORF">A8806_107121</name>
</gene>
<reference evidence="4 5" key="1">
    <citation type="submission" date="2018-05" db="EMBL/GenBank/DDBJ databases">
        <title>The Hungate 1000. A catalogue of reference genomes from the rumen microbiome.</title>
        <authorList>
            <person name="Kelly W."/>
        </authorList>
    </citation>
    <scope>NUCLEOTIDE SEQUENCE [LARGE SCALE GENOMIC DNA]</scope>
    <source>
        <strain evidence="4 5">NLAE-zl-C242</strain>
    </source>
</reference>
<dbReference type="InterPro" id="IPR000683">
    <property type="entry name" value="Gfo/Idh/MocA-like_OxRdtase_N"/>
</dbReference>
<dbReference type="SUPFAM" id="SSF51735">
    <property type="entry name" value="NAD(P)-binding Rossmann-fold domains"/>
    <property type="match status" value="1"/>
</dbReference>
<dbReference type="GO" id="GO:0000166">
    <property type="term" value="F:nucleotide binding"/>
    <property type="evidence" value="ECO:0007669"/>
    <property type="project" value="InterPro"/>
</dbReference>
<evidence type="ECO:0000259" key="3">
    <source>
        <dbReference type="Pfam" id="PF22725"/>
    </source>
</evidence>
<proteinExistence type="predicted"/>
<dbReference type="Gene3D" id="3.40.50.720">
    <property type="entry name" value="NAD(P)-binding Rossmann-like Domain"/>
    <property type="match status" value="1"/>
</dbReference>
<comment type="caution">
    <text evidence="4">The sequence shown here is derived from an EMBL/GenBank/DDBJ whole genome shotgun (WGS) entry which is preliminary data.</text>
</comment>
<evidence type="ECO:0000313" key="5">
    <source>
        <dbReference type="Proteomes" id="UP000245845"/>
    </source>
</evidence>
<dbReference type="OrthoDB" id="9815825at2"/>
<protein>
    <submittedName>
        <fullName evidence="4">Putative dehydrogenase</fullName>
    </submittedName>
</protein>
<feature type="domain" description="GFO/IDH/MocA-like oxidoreductase" evidence="3">
    <location>
        <begin position="134"/>
        <end position="262"/>
    </location>
</feature>
<dbReference type="Pfam" id="PF22725">
    <property type="entry name" value="GFO_IDH_MocA_C3"/>
    <property type="match status" value="1"/>
</dbReference>